<dbReference type="EMBL" id="BKCP01005183">
    <property type="protein sequence ID" value="GER36525.1"/>
    <property type="molecule type" value="Genomic_DNA"/>
</dbReference>
<keyword evidence="2" id="KW-0689">Ribosomal protein</keyword>
<dbReference type="Proteomes" id="UP000325081">
    <property type="component" value="Unassembled WGS sequence"/>
</dbReference>
<keyword evidence="1" id="KW-0812">Transmembrane</keyword>
<gene>
    <name evidence="2" type="ORF">STAS_12869</name>
</gene>
<evidence type="ECO:0000256" key="1">
    <source>
        <dbReference type="SAM" id="Phobius"/>
    </source>
</evidence>
<dbReference type="GO" id="GO:0005840">
    <property type="term" value="C:ribosome"/>
    <property type="evidence" value="ECO:0007669"/>
    <property type="project" value="UniProtKB-KW"/>
</dbReference>
<feature type="transmembrane region" description="Helical" evidence="1">
    <location>
        <begin position="20"/>
        <end position="38"/>
    </location>
</feature>
<keyword evidence="3" id="KW-1185">Reference proteome</keyword>
<keyword evidence="1" id="KW-1133">Transmembrane helix</keyword>
<dbReference type="AlphaFoldDB" id="A0A5A7PUL0"/>
<reference evidence="3" key="1">
    <citation type="journal article" date="2019" name="Curr. Biol.">
        <title>Genome Sequence of Striga asiatica Provides Insight into the Evolution of Plant Parasitism.</title>
        <authorList>
            <person name="Yoshida S."/>
            <person name="Kim S."/>
            <person name="Wafula E.K."/>
            <person name="Tanskanen J."/>
            <person name="Kim Y.M."/>
            <person name="Honaas L."/>
            <person name="Yang Z."/>
            <person name="Spallek T."/>
            <person name="Conn C.E."/>
            <person name="Ichihashi Y."/>
            <person name="Cheong K."/>
            <person name="Cui S."/>
            <person name="Der J.P."/>
            <person name="Gundlach H."/>
            <person name="Jiao Y."/>
            <person name="Hori C."/>
            <person name="Ishida J.K."/>
            <person name="Kasahara H."/>
            <person name="Kiba T."/>
            <person name="Kim M.S."/>
            <person name="Koo N."/>
            <person name="Laohavisit A."/>
            <person name="Lee Y.H."/>
            <person name="Lumba S."/>
            <person name="McCourt P."/>
            <person name="Mortimer J.C."/>
            <person name="Mutuku J.M."/>
            <person name="Nomura T."/>
            <person name="Sasaki-Sekimoto Y."/>
            <person name="Seto Y."/>
            <person name="Wang Y."/>
            <person name="Wakatake T."/>
            <person name="Sakakibara H."/>
            <person name="Demura T."/>
            <person name="Yamaguchi S."/>
            <person name="Yoneyama K."/>
            <person name="Manabe R.I."/>
            <person name="Nelson D.C."/>
            <person name="Schulman A.H."/>
            <person name="Timko M.P."/>
            <person name="dePamphilis C.W."/>
            <person name="Choi D."/>
            <person name="Shirasu K."/>
        </authorList>
    </citation>
    <scope>NUCLEOTIDE SEQUENCE [LARGE SCALE GENOMIC DNA]</scope>
    <source>
        <strain evidence="3">cv. UVA1</strain>
    </source>
</reference>
<protein>
    <submittedName>
        <fullName evidence="2">50S ribosomal protein L3</fullName>
    </submittedName>
</protein>
<sequence>PKPSRTISLPLTLFPSTFPFFFYYILVGSAFWGTARAVKNFNERRDPATGEYPSPATFHLSLALSSLLGGKSNLFRLVSLLHQHSLVFIMEVVHLSAKEANIIPIKSEDIQISTYECELHLIGLKKVIAQIWQIRTSVNNIRELSVQ</sequence>
<keyword evidence="1" id="KW-0472">Membrane</keyword>
<organism evidence="2 3">
    <name type="scientific">Striga asiatica</name>
    <name type="common">Asiatic witchweed</name>
    <name type="synonym">Buchnera asiatica</name>
    <dbReference type="NCBI Taxonomy" id="4170"/>
    <lineage>
        <taxon>Eukaryota</taxon>
        <taxon>Viridiplantae</taxon>
        <taxon>Streptophyta</taxon>
        <taxon>Embryophyta</taxon>
        <taxon>Tracheophyta</taxon>
        <taxon>Spermatophyta</taxon>
        <taxon>Magnoliopsida</taxon>
        <taxon>eudicotyledons</taxon>
        <taxon>Gunneridae</taxon>
        <taxon>Pentapetalae</taxon>
        <taxon>asterids</taxon>
        <taxon>lamiids</taxon>
        <taxon>Lamiales</taxon>
        <taxon>Orobanchaceae</taxon>
        <taxon>Buchnereae</taxon>
        <taxon>Striga</taxon>
    </lineage>
</organism>
<comment type="caution">
    <text evidence="2">The sequence shown here is derived from an EMBL/GenBank/DDBJ whole genome shotgun (WGS) entry which is preliminary data.</text>
</comment>
<evidence type="ECO:0000313" key="3">
    <source>
        <dbReference type="Proteomes" id="UP000325081"/>
    </source>
</evidence>
<proteinExistence type="predicted"/>
<feature type="non-terminal residue" evidence="2">
    <location>
        <position position="147"/>
    </location>
</feature>
<keyword evidence="2" id="KW-0687">Ribonucleoprotein</keyword>
<accession>A0A5A7PUL0</accession>
<evidence type="ECO:0000313" key="2">
    <source>
        <dbReference type="EMBL" id="GER36525.1"/>
    </source>
</evidence>
<feature type="non-terminal residue" evidence="2">
    <location>
        <position position="1"/>
    </location>
</feature>
<name>A0A5A7PUL0_STRAF</name>